<dbReference type="RefSeq" id="WP_214237432.1">
    <property type="nucleotide sequence ID" value="NZ_JABBFR010000012.1"/>
</dbReference>
<dbReference type="PANTHER" id="PTHR48094">
    <property type="entry name" value="PROTEIN/NUCLEIC ACID DEGLYCASE DJ-1-RELATED"/>
    <property type="match status" value="1"/>
</dbReference>
<evidence type="ECO:0000259" key="1">
    <source>
        <dbReference type="Pfam" id="PF01965"/>
    </source>
</evidence>
<evidence type="ECO:0000313" key="2">
    <source>
        <dbReference type="EMBL" id="MBT0724772.1"/>
    </source>
</evidence>
<dbReference type="Proteomes" id="UP000790096">
    <property type="component" value="Unassembled WGS sequence"/>
</dbReference>
<dbReference type="PANTHER" id="PTHR48094:SF23">
    <property type="entry name" value="PROTEIN_NUCLEIC ACID DEGLYCASE 3"/>
    <property type="match status" value="1"/>
</dbReference>
<dbReference type="InterPro" id="IPR002818">
    <property type="entry name" value="DJ-1/PfpI"/>
</dbReference>
<dbReference type="SUPFAM" id="SSF52317">
    <property type="entry name" value="Class I glutamine amidotransferase-like"/>
    <property type="match status" value="1"/>
</dbReference>
<reference evidence="2 3" key="1">
    <citation type="submission" date="2020-04" db="EMBL/GenBank/DDBJ databases">
        <title>Genome sequencing of Rosenbergiella species.</title>
        <authorList>
            <person name="Alvarez-Perez S."/>
            <person name="Lievens B."/>
        </authorList>
    </citation>
    <scope>NUCLEOTIDE SEQUENCE [LARGE SCALE GENOMIC DNA]</scope>
    <source>
        <strain evidence="2 3">S61</strain>
    </source>
</reference>
<proteinExistence type="predicted"/>
<accession>A0ABS5SZZ4</accession>
<protein>
    <submittedName>
        <fullName evidence="2">DJ-1 family protein</fullName>
    </submittedName>
</protein>
<dbReference type="InterPro" id="IPR029062">
    <property type="entry name" value="Class_I_gatase-like"/>
</dbReference>
<organism evidence="2 3">
    <name type="scientific">Rosenbergiella gaditana</name>
    <dbReference type="NCBI Taxonomy" id="2726987"/>
    <lineage>
        <taxon>Bacteria</taxon>
        <taxon>Pseudomonadati</taxon>
        <taxon>Pseudomonadota</taxon>
        <taxon>Gammaproteobacteria</taxon>
        <taxon>Enterobacterales</taxon>
        <taxon>Erwiniaceae</taxon>
        <taxon>Rosenbergiella</taxon>
    </lineage>
</organism>
<dbReference type="Pfam" id="PF01965">
    <property type="entry name" value="DJ-1_PfpI"/>
    <property type="match status" value="1"/>
</dbReference>
<sequence length="198" mass="21430">MSAMPSVLLCLAHGNDAIEITTFLSLLPRAGITVTVASVEGDGALTIQSAEGLTFQADIPLCQAVDKASDLLLLLGGKESCDTYARSDLVVESMAQFTATQRYVAAMSHVVPGLIDKSERYQGANVTCLPQQSSLLQHTQWQERRVVVDPRYLLLTGQGPLCATDMALKIIELLKCKQDAHAITHDLALPIGIYNYQE</sequence>
<feature type="domain" description="DJ-1/PfpI" evidence="1">
    <location>
        <begin position="6"/>
        <end position="172"/>
    </location>
</feature>
<comment type="caution">
    <text evidence="2">The sequence shown here is derived from an EMBL/GenBank/DDBJ whole genome shotgun (WGS) entry which is preliminary data.</text>
</comment>
<dbReference type="EMBL" id="JABBFR010000012">
    <property type="protein sequence ID" value="MBT0724772.1"/>
    <property type="molecule type" value="Genomic_DNA"/>
</dbReference>
<dbReference type="Gene3D" id="3.40.50.880">
    <property type="match status" value="1"/>
</dbReference>
<name>A0ABS5SZZ4_9GAMM</name>
<gene>
    <name evidence="2" type="ORF">HH682_10070</name>
</gene>
<dbReference type="InterPro" id="IPR050325">
    <property type="entry name" value="Prot/Nucl_acid_deglycase"/>
</dbReference>
<evidence type="ECO:0000313" key="3">
    <source>
        <dbReference type="Proteomes" id="UP000790096"/>
    </source>
</evidence>
<keyword evidence="3" id="KW-1185">Reference proteome</keyword>